<dbReference type="Gene3D" id="3.40.309.10">
    <property type="entry name" value="Aldehyde Dehydrogenase, Chain A, domain 2"/>
    <property type="match status" value="1"/>
</dbReference>
<accession>A0A7R7W7M4</accession>
<proteinExistence type="inferred from homology"/>
<dbReference type="InterPro" id="IPR016163">
    <property type="entry name" value="Ald_DH_C"/>
</dbReference>
<gene>
    <name evidence="5" type="ORF">AKAW2_31190S</name>
</gene>
<dbReference type="AlphaFoldDB" id="A0A7R7W7M4"/>
<dbReference type="Pfam" id="PF00171">
    <property type="entry name" value="Aldedh"/>
    <property type="match status" value="1"/>
</dbReference>
<dbReference type="InterPro" id="IPR016162">
    <property type="entry name" value="Ald_DH_N"/>
</dbReference>
<dbReference type="FunFam" id="3.40.605.10:FF:000012">
    <property type="entry name" value="NAD-dependent succinate-semialdehyde dehydrogenase"/>
    <property type="match status" value="1"/>
</dbReference>
<dbReference type="KEGG" id="aluc:AKAW2_31190S"/>
<dbReference type="RefSeq" id="XP_041541637.1">
    <property type="nucleotide sequence ID" value="XM_041687787.1"/>
</dbReference>
<protein>
    <recommendedName>
        <fullName evidence="4">Aldehyde dehydrogenase domain-containing protein</fullName>
    </recommendedName>
</protein>
<dbReference type="Gene3D" id="3.40.605.10">
    <property type="entry name" value="Aldehyde Dehydrogenase, Chain A, domain 1"/>
    <property type="match status" value="1"/>
</dbReference>
<dbReference type="CDD" id="cd07105">
    <property type="entry name" value="ALDH_SaliADH"/>
    <property type="match status" value="1"/>
</dbReference>
<dbReference type="GeneID" id="64959196"/>
<keyword evidence="2" id="KW-0521">NADP</keyword>
<feature type="domain" description="Aldehyde dehydrogenase" evidence="4">
    <location>
        <begin position="65"/>
        <end position="519"/>
    </location>
</feature>
<evidence type="ECO:0000256" key="2">
    <source>
        <dbReference type="ARBA" id="ARBA00022857"/>
    </source>
</evidence>
<dbReference type="InterPro" id="IPR050740">
    <property type="entry name" value="Aldehyde_DH_Superfamily"/>
</dbReference>
<keyword evidence="3" id="KW-0560">Oxidoreductase</keyword>
<name>A0A7R7W7M4_ASPKA</name>
<dbReference type="GO" id="GO:0004777">
    <property type="term" value="F:succinate-semialdehyde dehydrogenase (NAD+) activity"/>
    <property type="evidence" value="ECO:0007669"/>
    <property type="project" value="TreeGrafter"/>
</dbReference>
<dbReference type="GO" id="GO:0009450">
    <property type="term" value="P:gamma-aminobutyric acid catabolic process"/>
    <property type="evidence" value="ECO:0007669"/>
    <property type="project" value="TreeGrafter"/>
</dbReference>
<dbReference type="InterPro" id="IPR016161">
    <property type="entry name" value="Ald_DH/histidinol_DH"/>
</dbReference>
<evidence type="ECO:0000313" key="6">
    <source>
        <dbReference type="Proteomes" id="UP000661280"/>
    </source>
</evidence>
<keyword evidence="6" id="KW-1185">Reference proteome</keyword>
<evidence type="ECO:0000313" key="5">
    <source>
        <dbReference type="EMBL" id="BCR97871.1"/>
    </source>
</evidence>
<evidence type="ECO:0000259" key="4">
    <source>
        <dbReference type="Pfam" id="PF00171"/>
    </source>
</evidence>
<dbReference type="EMBL" id="AP024427">
    <property type="protein sequence ID" value="BCR97871.1"/>
    <property type="molecule type" value="Genomic_DNA"/>
</dbReference>
<comment type="similarity">
    <text evidence="1">Belongs to the aldehyde dehydrogenase family.</text>
</comment>
<dbReference type="OrthoDB" id="310895at2759"/>
<dbReference type="InterPro" id="IPR015590">
    <property type="entry name" value="Aldehyde_DH_dom"/>
</dbReference>
<reference evidence="5" key="2">
    <citation type="submission" date="2021-02" db="EMBL/GenBank/DDBJ databases">
        <title>Aspergillus luchuensis mut. kawachii IFO 4304 genome sequence.</title>
        <authorList>
            <person name="Mori K."/>
            <person name="Kadooka C."/>
            <person name="Goto M."/>
            <person name="Futagami T."/>
        </authorList>
    </citation>
    <scope>NUCLEOTIDE SEQUENCE</scope>
    <source>
        <strain evidence="5">IFO 4308</strain>
    </source>
</reference>
<evidence type="ECO:0000256" key="3">
    <source>
        <dbReference type="ARBA" id="ARBA00023002"/>
    </source>
</evidence>
<dbReference type="PANTHER" id="PTHR43353:SF6">
    <property type="entry name" value="CYTOPLASMIC ALDEHYDE DEHYDROGENASE (EUROFUNG)"/>
    <property type="match status" value="1"/>
</dbReference>
<reference evidence="5" key="1">
    <citation type="submission" date="2021-01" db="EMBL/GenBank/DDBJ databases">
        <authorList>
            <consortium name="Aspergillus luchuensis mut. kawachii IFO 4304 genome sequencing consortium"/>
            <person name="Kazuki M."/>
            <person name="Futagami T."/>
        </authorList>
    </citation>
    <scope>NUCLEOTIDE SEQUENCE</scope>
    <source>
        <strain evidence="5">IFO 4308</strain>
    </source>
</reference>
<organism evidence="5 6">
    <name type="scientific">Aspergillus kawachii</name>
    <name type="common">White koji mold</name>
    <name type="synonym">Aspergillus awamori var. kawachi</name>
    <dbReference type="NCBI Taxonomy" id="1069201"/>
    <lineage>
        <taxon>Eukaryota</taxon>
        <taxon>Fungi</taxon>
        <taxon>Dikarya</taxon>
        <taxon>Ascomycota</taxon>
        <taxon>Pezizomycotina</taxon>
        <taxon>Eurotiomycetes</taxon>
        <taxon>Eurotiomycetidae</taxon>
        <taxon>Eurotiales</taxon>
        <taxon>Aspergillaceae</taxon>
        <taxon>Aspergillus</taxon>
        <taxon>Aspergillus subgen. Circumdati</taxon>
    </lineage>
</organism>
<evidence type="ECO:0000256" key="1">
    <source>
        <dbReference type="ARBA" id="ARBA00009986"/>
    </source>
</evidence>
<dbReference type="PANTHER" id="PTHR43353">
    <property type="entry name" value="SUCCINATE-SEMIALDEHYDE DEHYDROGENASE, MITOCHONDRIAL"/>
    <property type="match status" value="1"/>
</dbReference>
<dbReference type="SUPFAM" id="SSF53720">
    <property type="entry name" value="ALDH-like"/>
    <property type="match status" value="1"/>
</dbReference>
<sequence>MCHREVSPTQQPSHDDIFQQTRTSACQLTNPFYLQLTFEEAMIAKNPNGNTAVIPLLINNESSVTETIFDVTSPATGEVIDRCAGATVDDANRAVAAAKAAFPGWSKTKPYDRRDILIRAADIMLSRKEELIRYQMEETGAGRMFVEKTFMLGVGFLKDFAARIPSIEGTVPSVSEDGECAMVIKQPYGVVLGIAPWNAPYILGTRAVALPLAAGNTTILKGSELSPKCFWAIGDIYREAGLPAGCLNVLYHRPSDAAAVTNALIAHPAVRKINFTGSTTVGSIIASTAGKYTKPVLLELGGKASAIVLDDANLEKAAMCCALGSFMHSGQICMSTERVIVQRSIADRFKQMMAEAVEKVFGKHGPALVLVAPAAVKKNKELVEDALAKGANLVYGDTAAIDLNNSSMRPVIVGDVAKNMDMYFTESFGPTVSLIVVDSEEDAVTLANDTEYGLTSAVFTGNLFRGLRVAKQIEAGAVHINSLTVHDEPVLPHGGWKSSGYGRFGGTSGYDEWLQTKTITWVE</sequence>
<dbReference type="Proteomes" id="UP000661280">
    <property type="component" value="Chromosome 3"/>
</dbReference>